<accession>A0A2T4IB55</accession>
<gene>
    <name evidence="1" type="primary">smg</name>
    <name evidence="2" type="ORF">C8261_16705</name>
</gene>
<dbReference type="RefSeq" id="WP_107494870.1">
    <property type="nucleotide sequence ID" value="NZ_PZKC01000023.1"/>
</dbReference>
<dbReference type="InterPro" id="IPR007456">
    <property type="entry name" value="Smg"/>
</dbReference>
<name>A0A2T4IB55_9RHOO</name>
<keyword evidence="3" id="KW-1185">Reference proteome</keyword>
<comment type="similarity">
    <text evidence="1">Belongs to the Smg family.</text>
</comment>
<organism evidence="2 3">
    <name type="scientific">Pseudothauera lacus</name>
    <dbReference type="NCBI Taxonomy" id="2136175"/>
    <lineage>
        <taxon>Bacteria</taxon>
        <taxon>Pseudomonadati</taxon>
        <taxon>Pseudomonadota</taxon>
        <taxon>Betaproteobacteria</taxon>
        <taxon>Rhodocyclales</taxon>
        <taxon>Zoogloeaceae</taxon>
        <taxon>Pseudothauera</taxon>
    </lineage>
</organism>
<dbReference type="EMBL" id="PZKC01000023">
    <property type="protein sequence ID" value="PTD95001.1"/>
    <property type="molecule type" value="Genomic_DNA"/>
</dbReference>
<dbReference type="PANTHER" id="PTHR38692">
    <property type="entry name" value="PROTEIN SMG"/>
    <property type="match status" value="1"/>
</dbReference>
<evidence type="ECO:0000313" key="2">
    <source>
        <dbReference type="EMBL" id="PTD95001.1"/>
    </source>
</evidence>
<protein>
    <recommendedName>
        <fullName evidence="1">Protein Smg homolog</fullName>
    </recommendedName>
</protein>
<dbReference type="PANTHER" id="PTHR38692:SF1">
    <property type="entry name" value="PROTEIN SMG"/>
    <property type="match status" value="1"/>
</dbReference>
<evidence type="ECO:0000313" key="3">
    <source>
        <dbReference type="Proteomes" id="UP000241193"/>
    </source>
</evidence>
<dbReference type="HAMAP" id="MF_00598">
    <property type="entry name" value="Smg"/>
    <property type="match status" value="1"/>
</dbReference>
<dbReference type="AlphaFoldDB" id="A0A2T4IB55"/>
<dbReference type="Pfam" id="PF04361">
    <property type="entry name" value="DUF494"/>
    <property type="match status" value="1"/>
</dbReference>
<reference evidence="2 3" key="1">
    <citation type="submission" date="2018-03" db="EMBL/GenBank/DDBJ databases">
        <authorList>
            <person name="Keele B.F."/>
        </authorList>
    </citation>
    <scope>NUCLEOTIDE SEQUENCE [LARGE SCALE GENOMIC DNA]</scope>
    <source>
        <strain evidence="2 3">D20</strain>
    </source>
</reference>
<proteinExistence type="inferred from homology"/>
<dbReference type="OrthoDB" id="5297467at2"/>
<sequence>MFDILVYLFESYVHAGACPASDQLARKLSAAGFEDEEISEALSWLTGLREMDAACSPQIAPSAGSLRIYADAEMVRLDADCRGFIAFLENAGALDGGARELIIERAMALDPRLRISLHRLKVIVLMVLWQREQPLDSLILDELLNGEADEDLALQ</sequence>
<evidence type="ECO:0000256" key="1">
    <source>
        <dbReference type="HAMAP-Rule" id="MF_00598"/>
    </source>
</evidence>
<dbReference type="Proteomes" id="UP000241193">
    <property type="component" value="Unassembled WGS sequence"/>
</dbReference>
<comment type="caution">
    <text evidence="2">The sequence shown here is derived from an EMBL/GenBank/DDBJ whole genome shotgun (WGS) entry which is preliminary data.</text>
</comment>
<reference evidence="2 3" key="2">
    <citation type="submission" date="2018-04" db="EMBL/GenBank/DDBJ databases">
        <title>Thauera lacus sp. nov., isolated from an saline lake in Inner Mongolia, China.</title>
        <authorList>
            <person name="Liang Q.-Y."/>
        </authorList>
    </citation>
    <scope>NUCLEOTIDE SEQUENCE [LARGE SCALE GENOMIC DNA]</scope>
    <source>
        <strain evidence="2 3">D20</strain>
    </source>
</reference>